<evidence type="ECO:0000259" key="2">
    <source>
        <dbReference type="PROSITE" id="PS50110"/>
    </source>
</evidence>
<comment type="caution">
    <text evidence="1">Lacks conserved residue(s) required for the propagation of feature annotation.</text>
</comment>
<dbReference type="RefSeq" id="WP_408623344.1">
    <property type="nucleotide sequence ID" value="NZ_JBEQCT010000003.1"/>
</dbReference>
<dbReference type="InterPro" id="IPR011006">
    <property type="entry name" value="CheY-like_superfamily"/>
</dbReference>
<dbReference type="SUPFAM" id="SSF52172">
    <property type="entry name" value="CheY-like"/>
    <property type="match status" value="1"/>
</dbReference>
<protein>
    <recommendedName>
        <fullName evidence="2">Response regulatory domain-containing protein</fullName>
    </recommendedName>
</protein>
<dbReference type="InterPro" id="IPR001789">
    <property type="entry name" value="Sig_transdc_resp-reg_receiver"/>
</dbReference>
<dbReference type="CDD" id="cd00156">
    <property type="entry name" value="REC"/>
    <property type="match status" value="1"/>
</dbReference>
<feature type="domain" description="Response regulatory" evidence="2">
    <location>
        <begin position="6"/>
        <end position="117"/>
    </location>
</feature>
<keyword evidence="4" id="KW-1185">Reference proteome</keyword>
<dbReference type="PROSITE" id="PS50110">
    <property type="entry name" value="RESPONSE_REGULATORY"/>
    <property type="match status" value="1"/>
</dbReference>
<accession>A0ABW9G6C9</accession>
<dbReference type="Proteomes" id="UP001629953">
    <property type="component" value="Unassembled WGS sequence"/>
</dbReference>
<comment type="caution">
    <text evidence="3">The sequence shown here is derived from an EMBL/GenBank/DDBJ whole genome shotgun (WGS) entry which is preliminary data.</text>
</comment>
<name>A0ABW9G6C9_9GAMM</name>
<dbReference type="EMBL" id="JBEQCT010000003">
    <property type="protein sequence ID" value="MFM2485128.1"/>
    <property type="molecule type" value="Genomic_DNA"/>
</dbReference>
<dbReference type="Gene3D" id="3.60.40.10">
    <property type="entry name" value="PPM-type phosphatase domain"/>
    <property type="match status" value="1"/>
</dbReference>
<organism evidence="3 4">
    <name type="scientific">Celerinatantimonas yamalensis</name>
    <dbReference type="NCBI Taxonomy" id="559956"/>
    <lineage>
        <taxon>Bacteria</taxon>
        <taxon>Pseudomonadati</taxon>
        <taxon>Pseudomonadota</taxon>
        <taxon>Gammaproteobacteria</taxon>
        <taxon>Celerinatantimonadaceae</taxon>
        <taxon>Celerinatantimonas</taxon>
    </lineage>
</organism>
<evidence type="ECO:0000313" key="4">
    <source>
        <dbReference type="Proteomes" id="UP001629953"/>
    </source>
</evidence>
<gene>
    <name evidence="3" type="ORF">ABUE30_08620</name>
</gene>
<dbReference type="Gene3D" id="3.40.50.2300">
    <property type="match status" value="1"/>
</dbReference>
<reference evidence="3 4" key="1">
    <citation type="journal article" date="2013" name="Int. J. Syst. Evol. Microbiol.">
        <title>Celerinatantimonas yamalensis sp. nov., a cold-adapted diazotrophic bacterium from a cold permafrost brine.</title>
        <authorList>
            <person name="Shcherbakova V."/>
            <person name="Chuvilskaya N."/>
            <person name="Rivkina E."/>
            <person name="Demidov N."/>
            <person name="Uchaeva V."/>
            <person name="Suetin S."/>
            <person name="Suzina N."/>
            <person name="Gilichinsky D."/>
        </authorList>
    </citation>
    <scope>NUCLEOTIDE SEQUENCE [LARGE SCALE GENOMIC DNA]</scope>
    <source>
        <strain evidence="3 4">C7</strain>
    </source>
</reference>
<evidence type="ECO:0000313" key="3">
    <source>
        <dbReference type="EMBL" id="MFM2485128.1"/>
    </source>
</evidence>
<sequence length="326" mass="35632">MLDSVRVLVIDSDNVFGRQLETFLSRQSASVLLITDGYQVDNACIHFHPDVVFAAIGANGDGLDMLIRLGQGPWACIALVPYGSMDIIRQALRLGASDCIIKTGCEFNSFIDIILSNIQQQPLIEEDCQRAELRQHFEFLRENDIAASQLMAQMLPDSGTLVGNYLYIYQLTGKTILPMVSALDDEHIAVAVIDFGLLGREISIAAVILHSLLQEAWRSYTQDGDSLSIDPEQLVAQLNQMIIDAGLKFPIGMFYGILGQQTVHVVNAGLLNIGEPFNDVGIGLGVLTGAGYSQRILPLEPQGLYLSFSNPTGDRLSLKLLPLMVP</sequence>
<dbReference type="SMART" id="SM00448">
    <property type="entry name" value="REC"/>
    <property type="match status" value="1"/>
</dbReference>
<proteinExistence type="predicted"/>
<dbReference type="InterPro" id="IPR036457">
    <property type="entry name" value="PPM-type-like_dom_sf"/>
</dbReference>
<evidence type="ECO:0000256" key="1">
    <source>
        <dbReference type="PROSITE-ProRule" id="PRU00169"/>
    </source>
</evidence>